<accession>A0A0R2IKM5</accession>
<organism evidence="1 2">
    <name type="scientific">Pediococcus cellicola</name>
    <dbReference type="NCBI Taxonomy" id="319652"/>
    <lineage>
        <taxon>Bacteria</taxon>
        <taxon>Bacillati</taxon>
        <taxon>Bacillota</taxon>
        <taxon>Bacilli</taxon>
        <taxon>Lactobacillales</taxon>
        <taxon>Lactobacillaceae</taxon>
        <taxon>Pediococcus</taxon>
    </lineage>
</organism>
<gene>
    <name evidence="1" type="ORF">IV80_GL001865</name>
</gene>
<dbReference type="STRING" id="319652.IV80_GL001865"/>
<reference evidence="1 2" key="1">
    <citation type="journal article" date="2015" name="Genome Announc.">
        <title>Expanding the biotechnology potential of lactobacilli through comparative genomics of 213 strains and associated genera.</title>
        <authorList>
            <person name="Sun Z."/>
            <person name="Harris H.M."/>
            <person name="McCann A."/>
            <person name="Guo C."/>
            <person name="Argimon S."/>
            <person name="Zhang W."/>
            <person name="Yang X."/>
            <person name="Jeffery I.B."/>
            <person name="Cooney J.C."/>
            <person name="Kagawa T.F."/>
            <person name="Liu W."/>
            <person name="Song Y."/>
            <person name="Salvetti E."/>
            <person name="Wrobel A."/>
            <person name="Rasinkangas P."/>
            <person name="Parkhill J."/>
            <person name="Rea M.C."/>
            <person name="O'Sullivan O."/>
            <person name="Ritari J."/>
            <person name="Douillard F.P."/>
            <person name="Paul Ross R."/>
            <person name="Yang R."/>
            <person name="Briner A.E."/>
            <person name="Felis G.E."/>
            <person name="de Vos W.M."/>
            <person name="Barrangou R."/>
            <person name="Klaenhammer T.R."/>
            <person name="Caufield P.W."/>
            <person name="Cui Y."/>
            <person name="Zhang H."/>
            <person name="O'Toole P.W."/>
        </authorList>
    </citation>
    <scope>NUCLEOTIDE SEQUENCE [LARGE SCALE GENOMIC DNA]</scope>
    <source>
        <strain evidence="1 2">DSM 17757</strain>
    </source>
</reference>
<keyword evidence="2" id="KW-1185">Reference proteome</keyword>
<protein>
    <submittedName>
        <fullName evidence="1">Uncharacterized protein</fullName>
    </submittedName>
</protein>
<dbReference type="PATRIC" id="fig|319652.3.peg.1894"/>
<name>A0A0R2IKM5_9LACO</name>
<dbReference type="EMBL" id="JQBR01000008">
    <property type="protein sequence ID" value="KRN65583.1"/>
    <property type="molecule type" value="Genomic_DNA"/>
</dbReference>
<evidence type="ECO:0000313" key="2">
    <source>
        <dbReference type="Proteomes" id="UP000051568"/>
    </source>
</evidence>
<evidence type="ECO:0000313" key="1">
    <source>
        <dbReference type="EMBL" id="KRN65583.1"/>
    </source>
</evidence>
<sequence length="101" mass="11522">MEAAAMTKQNLFEFALNNLNAELVCIKFKQPTDFNPNHYPVLKKMGKWTGNKAQTVVILQTRKLDDYKEDVLVNVLKGEKLYKTDYDIQTFPMGGIGIPNI</sequence>
<comment type="caution">
    <text evidence="1">The sequence shown here is derived from an EMBL/GenBank/DDBJ whole genome shotgun (WGS) entry which is preliminary data.</text>
</comment>
<proteinExistence type="predicted"/>
<dbReference type="Proteomes" id="UP000051568">
    <property type="component" value="Unassembled WGS sequence"/>
</dbReference>
<dbReference type="AlphaFoldDB" id="A0A0R2IKM5"/>